<accession>A0A6J1DBQ2</accession>
<name>A0A6J1DBQ2_MOMCH</name>
<dbReference type="Proteomes" id="UP000504603">
    <property type="component" value="Unplaced"/>
</dbReference>
<evidence type="ECO:0000313" key="1">
    <source>
        <dbReference type="Proteomes" id="UP000504603"/>
    </source>
</evidence>
<sequence length="176" mass="19829">MTRFGAVFLCCASRQITGRGKLFSSLRASSSRGNCSNSTTKFHVCSFSISDTSIPCSKRSKKEELEGTINSSVQFGPKKDSCTLTRNIHIPRKLWLVKLIMMHMTGRRVSETGQAKGRTINFILKFMDKVENHEPNKMQCHLVYESHGSYNYGVKFHGASKNFIVGAFKSRNPLLR</sequence>
<reference evidence="2" key="1">
    <citation type="submission" date="2025-08" db="UniProtKB">
        <authorList>
            <consortium name="RefSeq"/>
        </authorList>
    </citation>
    <scope>IDENTIFICATION</scope>
    <source>
        <strain evidence="2">OHB3-1</strain>
    </source>
</reference>
<dbReference type="GeneID" id="111019226"/>
<dbReference type="RefSeq" id="XP_022151263.1">
    <property type="nucleotide sequence ID" value="XM_022295571.1"/>
</dbReference>
<protein>
    <submittedName>
        <fullName evidence="2">Uncharacterized protein LOC111019226</fullName>
    </submittedName>
</protein>
<keyword evidence="1" id="KW-1185">Reference proteome</keyword>
<dbReference type="AlphaFoldDB" id="A0A6J1DBQ2"/>
<gene>
    <name evidence="2" type="primary">LOC111019226</name>
</gene>
<dbReference type="KEGG" id="mcha:111019226"/>
<evidence type="ECO:0000313" key="2">
    <source>
        <dbReference type="RefSeq" id="XP_022151263.1"/>
    </source>
</evidence>
<organism evidence="1 2">
    <name type="scientific">Momordica charantia</name>
    <name type="common">Bitter gourd</name>
    <name type="synonym">Balsam pear</name>
    <dbReference type="NCBI Taxonomy" id="3673"/>
    <lineage>
        <taxon>Eukaryota</taxon>
        <taxon>Viridiplantae</taxon>
        <taxon>Streptophyta</taxon>
        <taxon>Embryophyta</taxon>
        <taxon>Tracheophyta</taxon>
        <taxon>Spermatophyta</taxon>
        <taxon>Magnoliopsida</taxon>
        <taxon>eudicotyledons</taxon>
        <taxon>Gunneridae</taxon>
        <taxon>Pentapetalae</taxon>
        <taxon>rosids</taxon>
        <taxon>fabids</taxon>
        <taxon>Cucurbitales</taxon>
        <taxon>Cucurbitaceae</taxon>
        <taxon>Momordiceae</taxon>
        <taxon>Momordica</taxon>
    </lineage>
</organism>
<proteinExistence type="predicted"/>